<dbReference type="Gene3D" id="3.40.50.450">
    <property type="match status" value="1"/>
</dbReference>
<dbReference type="RefSeq" id="WP_152885951.1">
    <property type="nucleotide sequence ID" value="NZ_VJZD01000020.1"/>
</dbReference>
<evidence type="ECO:0000313" key="1">
    <source>
        <dbReference type="EMBL" id="MPY31140.1"/>
    </source>
</evidence>
<dbReference type="OrthoDB" id="3620498at2"/>
<dbReference type="EMBL" id="VJZD01000020">
    <property type="protein sequence ID" value="MPY31140.1"/>
    <property type="molecule type" value="Genomic_DNA"/>
</dbReference>
<dbReference type="Proteomes" id="UP000325849">
    <property type="component" value="Unassembled WGS sequence"/>
</dbReference>
<organism evidence="1 2">
    <name type="scientific">Streptomyces adustus</name>
    <dbReference type="NCBI Taxonomy" id="1609272"/>
    <lineage>
        <taxon>Bacteria</taxon>
        <taxon>Bacillati</taxon>
        <taxon>Actinomycetota</taxon>
        <taxon>Actinomycetes</taxon>
        <taxon>Kitasatosporales</taxon>
        <taxon>Streptomycetaceae</taxon>
        <taxon>Streptomyces</taxon>
    </lineage>
</organism>
<dbReference type="AlphaFoldDB" id="A0A5N8V796"/>
<sequence length="152" mass="16717">MPVVVAITGTRQTAHRKPARFQERFDVYLRPWAVDGAHFYLGGAVGIDSLCLLWLAEHSRAGITVVVPGTVAQQPDAARQAIEHCQERIGEIVELGAGELDTSAYHARNRYMVDRAQMVIGFPREGPETASGTWQTLNYAAGHDKPRLIVPV</sequence>
<protein>
    <recommendedName>
        <fullName evidence="3">DNA recombination-mediator protein A</fullName>
    </recommendedName>
</protein>
<name>A0A5N8V796_9ACTN</name>
<evidence type="ECO:0000313" key="2">
    <source>
        <dbReference type="Proteomes" id="UP000325849"/>
    </source>
</evidence>
<evidence type="ECO:0008006" key="3">
    <source>
        <dbReference type="Google" id="ProtNLM"/>
    </source>
</evidence>
<accession>A0A5N8V796</accession>
<reference evidence="1 2" key="1">
    <citation type="submission" date="2019-07" db="EMBL/GenBank/DDBJ databases">
        <title>New species of Amycolatopsis and Streptomyces.</title>
        <authorList>
            <person name="Duangmal K."/>
            <person name="Teo W.F.A."/>
            <person name="Lipun K."/>
        </authorList>
    </citation>
    <scope>NUCLEOTIDE SEQUENCE [LARGE SCALE GENOMIC DNA]</scope>
    <source>
        <strain evidence="1 2">NBRC 109810</strain>
    </source>
</reference>
<gene>
    <name evidence="1" type="ORF">FNH09_07350</name>
</gene>
<dbReference type="SUPFAM" id="SSF102405">
    <property type="entry name" value="MCP/YpsA-like"/>
    <property type="match status" value="1"/>
</dbReference>
<comment type="caution">
    <text evidence="1">The sequence shown here is derived from an EMBL/GenBank/DDBJ whole genome shotgun (WGS) entry which is preliminary data.</text>
</comment>
<keyword evidence="2" id="KW-1185">Reference proteome</keyword>
<proteinExistence type="predicted"/>